<dbReference type="EMBL" id="CAJOBF010000401">
    <property type="protein sequence ID" value="CAF3811467.1"/>
    <property type="molecule type" value="Genomic_DNA"/>
</dbReference>
<dbReference type="Proteomes" id="UP000663842">
    <property type="component" value="Unassembled WGS sequence"/>
</dbReference>
<dbReference type="EMBL" id="CAJOBJ010007772">
    <property type="protein sequence ID" value="CAF4094537.1"/>
    <property type="molecule type" value="Genomic_DNA"/>
</dbReference>
<dbReference type="EMBL" id="CAJNOV010001559">
    <property type="protein sequence ID" value="CAF1067253.1"/>
    <property type="molecule type" value="Genomic_DNA"/>
</dbReference>
<dbReference type="EMBL" id="CAJOBH010063152">
    <property type="protein sequence ID" value="CAF4435098.1"/>
    <property type="molecule type" value="Genomic_DNA"/>
</dbReference>
<comment type="caution">
    <text evidence="2">The sequence shown here is derived from an EMBL/GenBank/DDBJ whole genome shotgun (WGS) entry which is preliminary data.</text>
</comment>
<dbReference type="Proteomes" id="UP000676336">
    <property type="component" value="Unassembled WGS sequence"/>
</dbReference>
<evidence type="ECO:0000313" key="8">
    <source>
        <dbReference type="Proteomes" id="UP000663855"/>
    </source>
</evidence>
<feature type="region of interest" description="Disordered" evidence="1">
    <location>
        <begin position="1"/>
        <end position="37"/>
    </location>
</feature>
<evidence type="ECO:0000313" key="4">
    <source>
        <dbReference type="EMBL" id="CAF4094537.1"/>
    </source>
</evidence>
<dbReference type="AlphaFoldDB" id="A0A814LM09"/>
<evidence type="ECO:0000313" key="2">
    <source>
        <dbReference type="EMBL" id="CAF1067253.1"/>
    </source>
</evidence>
<evidence type="ECO:0000256" key="1">
    <source>
        <dbReference type="SAM" id="MobiDB-lite"/>
    </source>
</evidence>
<evidence type="ECO:0000313" key="9">
    <source>
        <dbReference type="Proteomes" id="UP000663866"/>
    </source>
</evidence>
<organism evidence="2 8">
    <name type="scientific">Rotaria magnacalcarata</name>
    <dbReference type="NCBI Taxonomy" id="392030"/>
    <lineage>
        <taxon>Eukaryota</taxon>
        <taxon>Metazoa</taxon>
        <taxon>Spiralia</taxon>
        <taxon>Gnathifera</taxon>
        <taxon>Rotifera</taxon>
        <taxon>Eurotatoria</taxon>
        <taxon>Bdelloidea</taxon>
        <taxon>Philodinida</taxon>
        <taxon>Philodinidae</taxon>
        <taxon>Rotaria</taxon>
    </lineage>
</organism>
<feature type="compositionally biased region" description="Basic residues" evidence="1">
    <location>
        <begin position="1"/>
        <end position="16"/>
    </location>
</feature>
<protein>
    <submittedName>
        <fullName evidence="2">Uncharacterized protein</fullName>
    </submittedName>
</protein>
<dbReference type="Proteomes" id="UP000663855">
    <property type="component" value="Unassembled WGS sequence"/>
</dbReference>
<dbReference type="Proteomes" id="UP000681720">
    <property type="component" value="Unassembled WGS sequence"/>
</dbReference>
<sequence length="89" mass="10005">MPSFKKRFQPSRKYKKTKDAGSTHADEYNSSTSTSGLSTCLTTTTVASANVDDHNAITSISNYSSHYSVEYCNSHRISSYRVLFKDYMT</sequence>
<feature type="compositionally biased region" description="Basic and acidic residues" evidence="1">
    <location>
        <begin position="17"/>
        <end position="27"/>
    </location>
</feature>
<evidence type="ECO:0000313" key="3">
    <source>
        <dbReference type="EMBL" id="CAF3811467.1"/>
    </source>
</evidence>
<accession>A0A814LM09</accession>
<keyword evidence="9" id="KW-1185">Reference proteome</keyword>
<dbReference type="Proteomes" id="UP000681967">
    <property type="component" value="Unassembled WGS sequence"/>
</dbReference>
<evidence type="ECO:0000313" key="6">
    <source>
        <dbReference type="EMBL" id="CAF4435098.1"/>
    </source>
</evidence>
<evidence type="ECO:0000313" key="5">
    <source>
        <dbReference type="EMBL" id="CAF4401961.1"/>
    </source>
</evidence>
<name>A0A814LM09_9BILA</name>
<evidence type="ECO:0000313" key="7">
    <source>
        <dbReference type="EMBL" id="CAF4928465.1"/>
    </source>
</evidence>
<gene>
    <name evidence="6" type="ORF">BYL167_LOCUS33065</name>
    <name evidence="2" type="ORF">CJN711_LOCUS5527</name>
    <name evidence="4" type="ORF">GIL414_LOCUS16788</name>
    <name evidence="5" type="ORF">OVN521_LOCUS34924</name>
    <name evidence="7" type="ORF">SMN809_LOCUS53069</name>
    <name evidence="3" type="ORF">UXM345_LOCUS5405</name>
</gene>
<dbReference type="Proteomes" id="UP000663866">
    <property type="component" value="Unassembled WGS sequence"/>
</dbReference>
<reference evidence="2" key="1">
    <citation type="submission" date="2021-02" db="EMBL/GenBank/DDBJ databases">
        <authorList>
            <person name="Nowell W R."/>
        </authorList>
    </citation>
    <scope>NUCLEOTIDE SEQUENCE</scope>
</reference>
<proteinExistence type="predicted"/>
<dbReference type="EMBL" id="CAJOBG010040762">
    <property type="protein sequence ID" value="CAF4401961.1"/>
    <property type="molecule type" value="Genomic_DNA"/>
</dbReference>
<dbReference type="EMBL" id="CAJOBI010181567">
    <property type="protein sequence ID" value="CAF4928465.1"/>
    <property type="molecule type" value="Genomic_DNA"/>
</dbReference>